<sequence>MKKYFLVLFILITGCQQTPNNKTQVYYSSPEMVGSLSYDNQPVINARIYLLTSCDDKSTATDLSGYFALSPSCMDVIKHVPADELGFFYQLVVDVGTEQLLWQISGLGYGFKYIKANIDLATNMVVYQVSDDINPPYEKVDGLVLFNQ</sequence>
<protein>
    <submittedName>
        <fullName evidence="1">Uncharacterized protein</fullName>
    </submittedName>
</protein>
<accession>A0A974NCS9</accession>
<dbReference type="EMBL" id="CP067393">
    <property type="protein sequence ID" value="QQP84316.1"/>
    <property type="molecule type" value="Genomic_DNA"/>
</dbReference>
<evidence type="ECO:0000313" key="1">
    <source>
        <dbReference type="EMBL" id="QQP84316.1"/>
    </source>
</evidence>
<evidence type="ECO:0000313" key="2">
    <source>
        <dbReference type="Proteomes" id="UP000595278"/>
    </source>
</evidence>
<dbReference type="PROSITE" id="PS51257">
    <property type="entry name" value="PROKAR_LIPOPROTEIN"/>
    <property type="match status" value="1"/>
</dbReference>
<organism evidence="1 2">
    <name type="scientific">Entomomonas asaccharolytica</name>
    <dbReference type="NCBI Taxonomy" id="2785331"/>
    <lineage>
        <taxon>Bacteria</taxon>
        <taxon>Pseudomonadati</taxon>
        <taxon>Pseudomonadota</taxon>
        <taxon>Gammaproteobacteria</taxon>
        <taxon>Pseudomonadales</taxon>
        <taxon>Pseudomonadaceae</taxon>
        <taxon>Entomomonas</taxon>
    </lineage>
</organism>
<keyword evidence="2" id="KW-1185">Reference proteome</keyword>
<dbReference type="AlphaFoldDB" id="A0A974NCS9"/>
<reference evidence="1 2" key="1">
    <citation type="submission" date="2021-01" db="EMBL/GenBank/DDBJ databases">
        <title>Entomomonas sp. F2A isolated from a house cricket (Acheta domesticus).</title>
        <authorList>
            <person name="Spergser J."/>
            <person name="Busse H.-J."/>
        </authorList>
    </citation>
    <scope>NUCLEOTIDE SEQUENCE [LARGE SCALE GENOMIC DNA]</scope>
    <source>
        <strain evidence="1 2">F2A</strain>
    </source>
</reference>
<dbReference type="KEGG" id="eaz:JHT90_07705"/>
<dbReference type="RefSeq" id="WP_201090214.1">
    <property type="nucleotide sequence ID" value="NZ_CP067393.1"/>
</dbReference>
<proteinExistence type="predicted"/>
<gene>
    <name evidence="1" type="ORF">JHT90_07705</name>
</gene>
<dbReference type="Proteomes" id="UP000595278">
    <property type="component" value="Chromosome"/>
</dbReference>
<name>A0A974NCS9_9GAMM</name>